<comment type="subunit">
    <text evidence="3">Heterooligomeric complex of about 850 to 900 kDa that forms two stacked rings, 12 to 16 nm in diameter.</text>
</comment>
<dbReference type="GO" id="GO:0005737">
    <property type="term" value="C:cytoplasm"/>
    <property type="evidence" value="ECO:0007669"/>
    <property type="project" value="UniProtKB-SubCell"/>
</dbReference>
<evidence type="ECO:0000256" key="10">
    <source>
        <dbReference type="SAM" id="Phobius"/>
    </source>
</evidence>
<keyword evidence="10" id="KW-1133">Transmembrane helix</keyword>
<evidence type="ECO:0000256" key="7">
    <source>
        <dbReference type="ARBA" id="ARBA00023186"/>
    </source>
</evidence>
<dbReference type="SUPFAM" id="SSF48592">
    <property type="entry name" value="GroEL equatorial domain-like"/>
    <property type="match status" value="1"/>
</dbReference>
<dbReference type="InterPro" id="IPR027413">
    <property type="entry name" value="GROEL-like_equatorial_sf"/>
</dbReference>
<evidence type="ECO:0000256" key="3">
    <source>
        <dbReference type="ARBA" id="ARBA00011531"/>
    </source>
</evidence>
<name>A0A0M3JCH9_ANISI</name>
<accession>A0A0M3JCH9</accession>
<proteinExistence type="inferred from homology"/>
<protein>
    <submittedName>
        <fullName evidence="13">T-complex protein 1 subunit alpha (inferred by orthology to a C. elegans protein)</fullName>
    </submittedName>
</protein>
<organism evidence="13">
    <name type="scientific">Anisakis simplex</name>
    <name type="common">Herring worm</name>
    <dbReference type="NCBI Taxonomy" id="6269"/>
    <lineage>
        <taxon>Eukaryota</taxon>
        <taxon>Metazoa</taxon>
        <taxon>Ecdysozoa</taxon>
        <taxon>Nematoda</taxon>
        <taxon>Chromadorea</taxon>
        <taxon>Rhabditida</taxon>
        <taxon>Spirurina</taxon>
        <taxon>Ascaridomorpha</taxon>
        <taxon>Ascaridoidea</taxon>
        <taxon>Anisakidae</taxon>
        <taxon>Anisakis</taxon>
        <taxon>Anisakis simplex complex</taxon>
    </lineage>
</organism>
<evidence type="ECO:0000313" key="12">
    <source>
        <dbReference type="Proteomes" id="UP000267096"/>
    </source>
</evidence>
<reference evidence="13" key="1">
    <citation type="submission" date="2017-02" db="UniProtKB">
        <authorList>
            <consortium name="WormBaseParasite"/>
        </authorList>
    </citation>
    <scope>IDENTIFICATION</scope>
</reference>
<comment type="function">
    <text evidence="8">Molecular chaperone; assists the folding of proteins upon ATP hydrolysis. Known to play a role, in vitro, in the folding of actin and tubulin.</text>
</comment>
<dbReference type="InterPro" id="IPR002194">
    <property type="entry name" value="Chaperonin_TCP-1_CS"/>
</dbReference>
<feature type="transmembrane region" description="Helical" evidence="10">
    <location>
        <begin position="135"/>
        <end position="155"/>
    </location>
</feature>
<keyword evidence="5 9" id="KW-0547">Nucleotide-binding</keyword>
<keyword evidence="7 9" id="KW-0143">Chaperone</keyword>
<evidence type="ECO:0000256" key="9">
    <source>
        <dbReference type="RuleBase" id="RU004187"/>
    </source>
</evidence>
<evidence type="ECO:0000256" key="8">
    <source>
        <dbReference type="ARBA" id="ARBA00024677"/>
    </source>
</evidence>
<keyword evidence="10" id="KW-0472">Membrane</keyword>
<evidence type="ECO:0000256" key="5">
    <source>
        <dbReference type="ARBA" id="ARBA00022741"/>
    </source>
</evidence>
<dbReference type="GO" id="GO:0005524">
    <property type="term" value="F:ATP binding"/>
    <property type="evidence" value="ECO:0007669"/>
    <property type="project" value="UniProtKB-KW"/>
</dbReference>
<keyword evidence="6 9" id="KW-0067">ATP-binding</keyword>
<sequence length="202" mass="21103">MASGGDSLLALGGKRTTGQSIRTQNVMAAAAIANIVKSSLGPVGLDKMLVDDVGDVIVTNDGATILKQLEVEHPAAKVLVELAQLQDEEVGDGTTSVVILAAELLKAADELVKHKLHPTTVINGYRLACKEAVRYMQVGVAYLFIIMLLFLLFIIENLSIGVEELGRSSVIGVAQTAMSSKLIGPWGFGILFGDGLLGSGGS</sequence>
<reference evidence="11 12" key="2">
    <citation type="submission" date="2018-11" db="EMBL/GenBank/DDBJ databases">
        <authorList>
            <consortium name="Pathogen Informatics"/>
        </authorList>
    </citation>
    <scope>NUCLEOTIDE SEQUENCE [LARGE SCALE GENOMIC DNA]</scope>
</reference>
<dbReference type="InterPro" id="IPR017998">
    <property type="entry name" value="Chaperone_TCP-1"/>
</dbReference>
<dbReference type="WBParaSite" id="ASIM_0000531001-mRNA-1">
    <property type="protein sequence ID" value="ASIM_0000531001-mRNA-1"/>
    <property type="gene ID" value="ASIM_0000531001"/>
</dbReference>
<dbReference type="PRINTS" id="PR00304">
    <property type="entry name" value="TCOMPLEXTCP1"/>
</dbReference>
<dbReference type="PROSITE" id="PS00751">
    <property type="entry name" value="TCP1_2"/>
    <property type="match status" value="1"/>
</dbReference>
<dbReference type="Pfam" id="PF00118">
    <property type="entry name" value="Cpn60_TCP1"/>
    <property type="match status" value="1"/>
</dbReference>
<evidence type="ECO:0000313" key="11">
    <source>
        <dbReference type="EMBL" id="VDK25006.1"/>
    </source>
</evidence>
<evidence type="ECO:0000256" key="6">
    <source>
        <dbReference type="ARBA" id="ARBA00022840"/>
    </source>
</evidence>
<dbReference type="Gene3D" id="1.10.560.10">
    <property type="entry name" value="GroEL-like equatorial domain"/>
    <property type="match status" value="1"/>
</dbReference>
<dbReference type="AlphaFoldDB" id="A0A0M3JCH9"/>
<evidence type="ECO:0000256" key="2">
    <source>
        <dbReference type="ARBA" id="ARBA00008020"/>
    </source>
</evidence>
<keyword evidence="10" id="KW-0812">Transmembrane</keyword>
<dbReference type="OrthoDB" id="496at2759"/>
<keyword evidence="12" id="KW-1185">Reference proteome</keyword>
<dbReference type="GO" id="GO:0051082">
    <property type="term" value="F:unfolded protein binding"/>
    <property type="evidence" value="ECO:0007669"/>
    <property type="project" value="InterPro"/>
</dbReference>
<dbReference type="InterPro" id="IPR002423">
    <property type="entry name" value="Cpn60/GroEL/TCP-1"/>
</dbReference>
<dbReference type="FunFam" id="1.10.560.10:FF:000045">
    <property type="entry name" value="T-complex protein 1 subunit eta"/>
    <property type="match status" value="1"/>
</dbReference>
<dbReference type="InterPro" id="IPR027410">
    <property type="entry name" value="TCP-1-like_intermed_sf"/>
</dbReference>
<gene>
    <name evidence="11" type="ORF">ASIM_LOCUS5106</name>
</gene>
<dbReference type="EMBL" id="UYRR01009650">
    <property type="protein sequence ID" value="VDK25006.1"/>
    <property type="molecule type" value="Genomic_DNA"/>
</dbReference>
<evidence type="ECO:0000256" key="1">
    <source>
        <dbReference type="ARBA" id="ARBA00004496"/>
    </source>
</evidence>
<dbReference type="PANTHER" id="PTHR11353">
    <property type="entry name" value="CHAPERONIN"/>
    <property type="match status" value="1"/>
</dbReference>
<comment type="subcellular location">
    <subcellularLocation>
        <location evidence="1">Cytoplasm</location>
    </subcellularLocation>
</comment>
<keyword evidence="4" id="KW-0963">Cytoplasm</keyword>
<dbReference type="Gene3D" id="3.30.260.10">
    <property type="entry name" value="TCP-1-like chaperonin intermediate domain"/>
    <property type="match status" value="1"/>
</dbReference>
<evidence type="ECO:0000313" key="13">
    <source>
        <dbReference type="WBParaSite" id="ASIM_0000531001-mRNA-1"/>
    </source>
</evidence>
<dbReference type="PROSITE" id="PS00995">
    <property type="entry name" value="TCP1_3"/>
    <property type="match status" value="1"/>
</dbReference>
<dbReference type="GO" id="GO:0140662">
    <property type="term" value="F:ATP-dependent protein folding chaperone"/>
    <property type="evidence" value="ECO:0007669"/>
    <property type="project" value="InterPro"/>
</dbReference>
<comment type="similarity">
    <text evidence="2 9">Belongs to the TCP-1 chaperonin family.</text>
</comment>
<dbReference type="GO" id="GO:0016887">
    <property type="term" value="F:ATP hydrolysis activity"/>
    <property type="evidence" value="ECO:0007669"/>
    <property type="project" value="InterPro"/>
</dbReference>
<dbReference type="PROSITE" id="PS00750">
    <property type="entry name" value="TCP1_1"/>
    <property type="match status" value="1"/>
</dbReference>
<evidence type="ECO:0000256" key="4">
    <source>
        <dbReference type="ARBA" id="ARBA00022490"/>
    </source>
</evidence>
<dbReference type="Proteomes" id="UP000267096">
    <property type="component" value="Unassembled WGS sequence"/>
</dbReference>